<dbReference type="RefSeq" id="WP_194019747.1">
    <property type="nucleotide sequence ID" value="NZ_JADEVV010000023.1"/>
</dbReference>
<keyword evidence="1" id="KW-0808">Transferase</keyword>
<dbReference type="EMBL" id="JADEVV010000023">
    <property type="protein sequence ID" value="MBE9254065.1"/>
    <property type="molecule type" value="Genomic_DNA"/>
</dbReference>
<reference evidence="1 2" key="1">
    <citation type="submission" date="2020-10" db="EMBL/GenBank/DDBJ databases">
        <authorList>
            <person name="Castelo-Branco R."/>
            <person name="Eusebio N."/>
            <person name="Adriana R."/>
            <person name="Vieira A."/>
            <person name="Brugerolle De Fraissinette N."/>
            <person name="Rezende De Castro R."/>
            <person name="Schneider M.P."/>
            <person name="Vasconcelos V."/>
            <person name="Leao P.N."/>
        </authorList>
    </citation>
    <scope>NUCLEOTIDE SEQUENCE [LARGE SCALE GENOMIC DNA]</scope>
    <source>
        <strain evidence="1 2">LEGE 00031</strain>
    </source>
</reference>
<name>A0ABR9VRS4_9SYNC</name>
<keyword evidence="2" id="KW-1185">Reference proteome</keyword>
<dbReference type="SUPFAM" id="SSF53335">
    <property type="entry name" value="S-adenosyl-L-methionine-dependent methyltransferases"/>
    <property type="match status" value="1"/>
</dbReference>
<evidence type="ECO:0000313" key="1">
    <source>
        <dbReference type="EMBL" id="MBE9254065.1"/>
    </source>
</evidence>
<gene>
    <name evidence="1" type="ORF">IQ217_09465</name>
</gene>
<dbReference type="CDD" id="cd02440">
    <property type="entry name" value="AdoMet_MTases"/>
    <property type="match status" value="1"/>
</dbReference>
<keyword evidence="1" id="KW-0489">Methyltransferase</keyword>
<dbReference type="Proteomes" id="UP000658720">
    <property type="component" value="Unassembled WGS sequence"/>
</dbReference>
<sequence length="225" mass="26500">MGNFQTRSICKSRFKVSLFGILKFESKNFLGRLLFNQKPSLKKTEQNLLHLGCGNTILEGWTNTDFFSFNLFSRSKPDWMLDLRFPLNCPDNTWDGVFTEHTLEHLYPDQASELLQELYRTMKPGAWIRITVPDLQKYVDYYLGKEVNEKFNQWETGCEAIRTLTQDYFHLSLWDSNLLKICLQEVGFVNVQEVDFQQGNNPILLNDGENRLWETLYMEAQKPFN</sequence>
<proteinExistence type="predicted"/>
<evidence type="ECO:0000313" key="2">
    <source>
        <dbReference type="Proteomes" id="UP000658720"/>
    </source>
</evidence>
<dbReference type="GO" id="GO:0032259">
    <property type="term" value="P:methylation"/>
    <property type="evidence" value="ECO:0007669"/>
    <property type="project" value="UniProtKB-KW"/>
</dbReference>
<dbReference type="InterPro" id="IPR029063">
    <property type="entry name" value="SAM-dependent_MTases_sf"/>
</dbReference>
<organism evidence="1 2">
    <name type="scientific">Synechocystis salina LEGE 00031</name>
    <dbReference type="NCBI Taxonomy" id="1828736"/>
    <lineage>
        <taxon>Bacteria</taxon>
        <taxon>Bacillati</taxon>
        <taxon>Cyanobacteriota</taxon>
        <taxon>Cyanophyceae</taxon>
        <taxon>Synechococcales</taxon>
        <taxon>Merismopediaceae</taxon>
        <taxon>Synechocystis</taxon>
    </lineage>
</organism>
<protein>
    <submittedName>
        <fullName evidence="1">Methyltransferase domain-containing protein</fullName>
    </submittedName>
</protein>
<dbReference type="Gene3D" id="3.40.50.150">
    <property type="entry name" value="Vaccinia Virus protein VP39"/>
    <property type="match status" value="1"/>
</dbReference>
<dbReference type="GO" id="GO:0008168">
    <property type="term" value="F:methyltransferase activity"/>
    <property type="evidence" value="ECO:0007669"/>
    <property type="project" value="UniProtKB-KW"/>
</dbReference>
<accession>A0ABR9VRS4</accession>
<dbReference type="Pfam" id="PF13489">
    <property type="entry name" value="Methyltransf_23"/>
    <property type="match status" value="1"/>
</dbReference>
<comment type="caution">
    <text evidence="1">The sequence shown here is derived from an EMBL/GenBank/DDBJ whole genome shotgun (WGS) entry which is preliminary data.</text>
</comment>